<evidence type="ECO:0000256" key="6">
    <source>
        <dbReference type="ARBA" id="ARBA00022989"/>
    </source>
</evidence>
<dbReference type="PANTHER" id="PTHR21716">
    <property type="entry name" value="TRANSMEMBRANE PROTEIN"/>
    <property type="match status" value="1"/>
</dbReference>
<keyword evidence="10" id="KW-1185">Reference proteome</keyword>
<evidence type="ECO:0000256" key="5">
    <source>
        <dbReference type="ARBA" id="ARBA00022692"/>
    </source>
</evidence>
<sequence length="366" mass="41215">MQPVSEHEKTVNVVPLKRDAQFWLRIVLVTAVALTVYYVPWIVVPFLIGLFLCLILRPLVDFQMKMAEKLRWRRFPIDIAIIIAFLVFIAVMTILARSIFVPFWHQFEGFVLQIPSLTSQLLETMQYLQARYIDFIPPEAQEMINDSLVRAGNYLIDVAKNGIFAVIAFTGTLVELVVVPIITFYMLKAGSTFKRIFAGLFPMEYRQHIMDLVQETDHILSAYIRGQLILCVAIASMVFVGMWWLEVPYPLVIALLAGIVELVPIVGPIVGAIPALLLALTISGSLAVKVLIFYIVVQQFDGHILMPKLMGNVIEIHPVAIIAGVLLGSAVLGVFGMMLAVPTLAVLKVITKHMWYYNKYREIARS</sequence>
<organism evidence="9 10">
    <name type="scientific">Negativicoccus succinicivorans</name>
    <dbReference type="NCBI Taxonomy" id="620903"/>
    <lineage>
        <taxon>Bacteria</taxon>
        <taxon>Bacillati</taxon>
        <taxon>Bacillota</taxon>
        <taxon>Negativicutes</taxon>
        <taxon>Veillonellales</taxon>
        <taxon>Veillonellaceae</taxon>
        <taxon>Negativicoccus</taxon>
    </lineage>
</organism>
<evidence type="ECO:0000256" key="2">
    <source>
        <dbReference type="ARBA" id="ARBA00009773"/>
    </source>
</evidence>
<evidence type="ECO:0000313" key="10">
    <source>
        <dbReference type="Proteomes" id="UP000591941"/>
    </source>
</evidence>
<comment type="caution">
    <text evidence="9">The sequence shown here is derived from an EMBL/GenBank/DDBJ whole genome shotgun (WGS) entry which is preliminary data.</text>
</comment>
<keyword evidence="7 8" id="KW-0472">Membrane</keyword>
<dbReference type="GO" id="GO:0005886">
    <property type="term" value="C:plasma membrane"/>
    <property type="evidence" value="ECO:0007669"/>
    <property type="project" value="UniProtKB-SubCell"/>
</dbReference>
<accession>A0A841R4Q5</accession>
<feature type="transmembrane region" description="Helical" evidence="8">
    <location>
        <begin position="23"/>
        <end position="56"/>
    </location>
</feature>
<dbReference type="PANTHER" id="PTHR21716:SF53">
    <property type="entry name" value="PERMEASE PERM-RELATED"/>
    <property type="match status" value="1"/>
</dbReference>
<feature type="transmembrane region" description="Helical" evidence="8">
    <location>
        <begin position="316"/>
        <end position="347"/>
    </location>
</feature>
<dbReference type="Proteomes" id="UP000591941">
    <property type="component" value="Unassembled WGS sequence"/>
</dbReference>
<evidence type="ECO:0000256" key="8">
    <source>
        <dbReference type="SAM" id="Phobius"/>
    </source>
</evidence>
<proteinExistence type="inferred from homology"/>
<gene>
    <name evidence="9" type="ORF">HNR45_001208</name>
</gene>
<dbReference type="RefSeq" id="WP_159823271.1">
    <property type="nucleotide sequence ID" value="NZ_CABWNB010000004.1"/>
</dbReference>
<evidence type="ECO:0000256" key="7">
    <source>
        <dbReference type="ARBA" id="ARBA00023136"/>
    </source>
</evidence>
<feature type="transmembrane region" description="Helical" evidence="8">
    <location>
        <begin position="277"/>
        <end position="296"/>
    </location>
</feature>
<name>A0A841R4Q5_9FIRM</name>
<protein>
    <submittedName>
        <fullName evidence="9">Putative PurR-regulated permease PerM</fullName>
    </submittedName>
</protein>
<dbReference type="Pfam" id="PF01594">
    <property type="entry name" value="AI-2E_transport"/>
    <property type="match status" value="1"/>
</dbReference>
<dbReference type="GeneID" id="93486470"/>
<dbReference type="OrthoDB" id="9793390at2"/>
<feature type="transmembrane region" description="Helical" evidence="8">
    <location>
        <begin position="251"/>
        <end position="270"/>
    </location>
</feature>
<dbReference type="InterPro" id="IPR002549">
    <property type="entry name" value="AI-2E-like"/>
</dbReference>
<keyword evidence="3" id="KW-0813">Transport</keyword>
<keyword evidence="4" id="KW-1003">Cell membrane</keyword>
<dbReference type="AlphaFoldDB" id="A0A841R4Q5"/>
<evidence type="ECO:0000313" key="9">
    <source>
        <dbReference type="EMBL" id="MBB6478147.1"/>
    </source>
</evidence>
<feature type="transmembrane region" description="Helical" evidence="8">
    <location>
        <begin position="163"/>
        <end position="187"/>
    </location>
</feature>
<keyword evidence="5 8" id="KW-0812">Transmembrane</keyword>
<evidence type="ECO:0000256" key="4">
    <source>
        <dbReference type="ARBA" id="ARBA00022475"/>
    </source>
</evidence>
<comment type="similarity">
    <text evidence="2">Belongs to the autoinducer-2 exporter (AI-2E) (TC 2.A.86) family.</text>
</comment>
<evidence type="ECO:0000256" key="1">
    <source>
        <dbReference type="ARBA" id="ARBA00004651"/>
    </source>
</evidence>
<feature type="transmembrane region" description="Helical" evidence="8">
    <location>
        <begin position="77"/>
        <end position="100"/>
    </location>
</feature>
<dbReference type="EMBL" id="JACHHI010000005">
    <property type="protein sequence ID" value="MBB6478147.1"/>
    <property type="molecule type" value="Genomic_DNA"/>
</dbReference>
<feature type="transmembrane region" description="Helical" evidence="8">
    <location>
        <begin position="228"/>
        <end position="245"/>
    </location>
</feature>
<keyword evidence="6 8" id="KW-1133">Transmembrane helix</keyword>
<dbReference type="GO" id="GO:0055085">
    <property type="term" value="P:transmembrane transport"/>
    <property type="evidence" value="ECO:0007669"/>
    <property type="project" value="TreeGrafter"/>
</dbReference>
<comment type="subcellular location">
    <subcellularLocation>
        <location evidence="1">Cell membrane</location>
        <topology evidence="1">Multi-pass membrane protein</topology>
    </subcellularLocation>
</comment>
<reference evidence="9 10" key="1">
    <citation type="submission" date="2020-08" db="EMBL/GenBank/DDBJ databases">
        <title>Genomic Encyclopedia of Type Strains, Phase IV (KMG-IV): sequencing the most valuable type-strain genomes for metagenomic binning, comparative biology and taxonomic classification.</title>
        <authorList>
            <person name="Goeker M."/>
        </authorList>
    </citation>
    <scope>NUCLEOTIDE SEQUENCE [LARGE SCALE GENOMIC DNA]</scope>
    <source>
        <strain evidence="9 10">DSM 21255</strain>
    </source>
</reference>
<evidence type="ECO:0000256" key="3">
    <source>
        <dbReference type="ARBA" id="ARBA00022448"/>
    </source>
</evidence>